<keyword evidence="2" id="KW-0378">Hydrolase</keyword>
<reference evidence="5 6" key="1">
    <citation type="submission" date="2016-10" db="EMBL/GenBank/DDBJ databases">
        <authorList>
            <person name="Cai Z."/>
        </authorList>
    </citation>
    <scope>NUCLEOTIDE SEQUENCE [LARGE SCALE GENOMIC DNA]</scope>
</reference>
<evidence type="ECO:0000256" key="3">
    <source>
        <dbReference type="SAM" id="MobiDB-lite"/>
    </source>
</evidence>
<comment type="similarity">
    <text evidence="1">Belongs to the peptidase S33 family.</text>
</comment>
<sequence length="415" mass="43371">MRLTASLQRGGQTPFQASQTPPLRPRRCSVVTHTGRRDTLLAGLVATGSLLLPLDDASAAAAAPAARKPFCAVVDQVPAWAYNTPWREDLVSYAGGKTWYRFVNYLPPPSGFINKLTRNLASNIAQDKAPLLVLAGGPGLPVSYLEPLELMAGVGRQVIFYDQVGCGNTFLASNSTCPPADQLTLDLYLRQIDALREALGLEKVHLYGQGIGGMLALSYAASKQGAAGGVLSVTAASTASSYSQLVTDRRAALKGLGEAAEAALLAADDAGSSSSKEAAGALQQYTQQYVCRSPAATAASPAGCARLAAQQRSRPVFDALAGGRYFSPAGVLAGWDAQGLGLSSLQETPVLVTRGEFDEVSNASAQQLAGLLPNCQMAEFAGAGSYQHIDAWEPHLTRIELHLCAAEGSPIPKTA</sequence>
<evidence type="ECO:0000313" key="6">
    <source>
        <dbReference type="Proteomes" id="UP000256970"/>
    </source>
</evidence>
<feature type="domain" description="AB hydrolase-1" evidence="4">
    <location>
        <begin position="130"/>
        <end position="390"/>
    </location>
</feature>
<evidence type="ECO:0000256" key="2">
    <source>
        <dbReference type="ARBA" id="ARBA00022801"/>
    </source>
</evidence>
<dbReference type="InterPro" id="IPR050228">
    <property type="entry name" value="Carboxylesterase_BioH"/>
</dbReference>
<dbReference type="GO" id="GO:0008233">
    <property type="term" value="F:peptidase activity"/>
    <property type="evidence" value="ECO:0007669"/>
    <property type="project" value="InterPro"/>
</dbReference>
<keyword evidence="6" id="KW-1185">Reference proteome</keyword>
<evidence type="ECO:0000259" key="4">
    <source>
        <dbReference type="Pfam" id="PF00561"/>
    </source>
</evidence>
<evidence type="ECO:0000313" key="5">
    <source>
        <dbReference type="EMBL" id="SZX76488.1"/>
    </source>
</evidence>
<dbReference type="GO" id="GO:0006508">
    <property type="term" value="P:proteolysis"/>
    <property type="evidence" value="ECO:0007669"/>
    <property type="project" value="InterPro"/>
</dbReference>
<dbReference type="Proteomes" id="UP000256970">
    <property type="component" value="Unassembled WGS sequence"/>
</dbReference>
<evidence type="ECO:0000256" key="1">
    <source>
        <dbReference type="ARBA" id="ARBA00010088"/>
    </source>
</evidence>
<organism evidence="5 6">
    <name type="scientific">Tetradesmus obliquus</name>
    <name type="common">Green alga</name>
    <name type="synonym">Acutodesmus obliquus</name>
    <dbReference type="NCBI Taxonomy" id="3088"/>
    <lineage>
        <taxon>Eukaryota</taxon>
        <taxon>Viridiplantae</taxon>
        <taxon>Chlorophyta</taxon>
        <taxon>core chlorophytes</taxon>
        <taxon>Chlorophyceae</taxon>
        <taxon>CS clade</taxon>
        <taxon>Sphaeropleales</taxon>
        <taxon>Scenedesmaceae</taxon>
        <taxon>Tetradesmus</taxon>
    </lineage>
</organism>
<feature type="region of interest" description="Disordered" evidence="3">
    <location>
        <begin position="1"/>
        <end position="26"/>
    </location>
</feature>
<protein>
    <recommendedName>
        <fullName evidence="4">AB hydrolase-1 domain-containing protein</fullName>
    </recommendedName>
</protein>
<feature type="compositionally biased region" description="Polar residues" evidence="3">
    <location>
        <begin position="1"/>
        <end position="21"/>
    </location>
</feature>
<dbReference type="SUPFAM" id="SSF53474">
    <property type="entry name" value="alpha/beta-Hydrolases"/>
    <property type="match status" value="1"/>
</dbReference>
<gene>
    <name evidence="5" type="ORF">BQ4739_LOCUS16871</name>
</gene>
<dbReference type="EMBL" id="FNXT01001259">
    <property type="protein sequence ID" value="SZX76488.1"/>
    <property type="molecule type" value="Genomic_DNA"/>
</dbReference>
<dbReference type="AlphaFoldDB" id="A0A383WG20"/>
<accession>A0A383WG20</accession>
<dbReference type="Gene3D" id="3.40.50.1820">
    <property type="entry name" value="alpha/beta hydrolase"/>
    <property type="match status" value="1"/>
</dbReference>
<dbReference type="InterPro" id="IPR002410">
    <property type="entry name" value="Peptidase_S33"/>
</dbReference>
<dbReference type="PRINTS" id="PR00793">
    <property type="entry name" value="PROAMNOPTASE"/>
</dbReference>
<dbReference type="InterPro" id="IPR000073">
    <property type="entry name" value="AB_hydrolase_1"/>
</dbReference>
<dbReference type="InterPro" id="IPR029058">
    <property type="entry name" value="AB_hydrolase_fold"/>
</dbReference>
<name>A0A383WG20_TETOB</name>
<dbReference type="PANTHER" id="PTHR43194:SF2">
    <property type="entry name" value="PEROXISOMAL MEMBRANE PROTEIN LPX1"/>
    <property type="match status" value="1"/>
</dbReference>
<dbReference type="PANTHER" id="PTHR43194">
    <property type="entry name" value="HYDROLASE ALPHA/BETA FOLD FAMILY"/>
    <property type="match status" value="1"/>
</dbReference>
<dbReference type="STRING" id="3088.A0A383WG20"/>
<proteinExistence type="inferred from homology"/>
<dbReference type="Pfam" id="PF00561">
    <property type="entry name" value="Abhydrolase_1"/>
    <property type="match status" value="1"/>
</dbReference>